<reference evidence="2 3" key="1">
    <citation type="submission" date="2016-03" db="EMBL/GenBank/DDBJ databases">
        <title>Whole genome sequencing of Grifola frondosa 9006-11.</title>
        <authorList>
            <person name="Min B."/>
            <person name="Park H."/>
            <person name="Kim J.-G."/>
            <person name="Cho H."/>
            <person name="Oh Y.-L."/>
            <person name="Kong W.-S."/>
            <person name="Choi I.-G."/>
        </authorList>
    </citation>
    <scope>NUCLEOTIDE SEQUENCE [LARGE SCALE GENOMIC DNA]</scope>
    <source>
        <strain evidence="2 3">9006-11</strain>
    </source>
</reference>
<proteinExistence type="predicted"/>
<protein>
    <submittedName>
        <fullName evidence="2">Uncharacterized protein</fullName>
    </submittedName>
</protein>
<feature type="region of interest" description="Disordered" evidence="1">
    <location>
        <begin position="463"/>
        <end position="492"/>
    </location>
</feature>
<dbReference type="AlphaFoldDB" id="A0A1C7MDP6"/>
<dbReference type="EMBL" id="LUGG01000007">
    <property type="protein sequence ID" value="OBZ73114.1"/>
    <property type="molecule type" value="Genomic_DNA"/>
</dbReference>
<keyword evidence="3" id="KW-1185">Reference proteome</keyword>
<dbReference type="OMA" id="RWATETH"/>
<evidence type="ECO:0000313" key="2">
    <source>
        <dbReference type="EMBL" id="OBZ73114.1"/>
    </source>
</evidence>
<dbReference type="Proteomes" id="UP000092993">
    <property type="component" value="Unassembled WGS sequence"/>
</dbReference>
<sequence>MCSLHVCVNQSHNFGGTDSRRILGQLLRVLGGSLTSLTLPLIDCDDLDNSITLKHNFNLRSLRVEIVGSIHGDAAYWPSLTAHVERYVNGAGEAWLLSNDGDKPLPRGHAFVHHEVILNGIIIIRRLWAVNQSTLARYLALDTDFLNKPSFVSINAVVCSVLLVYRTHFILHYDESLDVYAEQLFHFGHGLPLWFPEPGDSGEISIGDVGYIEKGRFYGLFNTMLPDDHKVNKRYGVPEPFECFEVPHNFKRSCPDAVKQDELRSESITPVDVSVGATAQTIVSAGLQFRYKCSNEHGALLRLSQPGHAVAIHCGQSIKDYMRLQHSHWFTFARDVMGLEKQEEDLIFVSGHVKTAEWLLIAEYTSSSREGELSFTGTVGPSASANASLSMSHSVSMSVQYRPGPPKALSICPDSSISVAANNSAGDDTPASASEKSNFDQCIFLNYYKLKTRRFRAPKIIEAAAGTHEQPRSDDDNDKDSPASISSSDDSFEEVPVCNKMYDPVNYLLDYILGHSEASMAIASDSDFISICKDEDIPIDIPAMLERIAPEIEIDKHGVGTISSNIGSGLLDANLLETIVSYKLALGHSYPQRCIAASHGLLNRYLN</sequence>
<name>A0A1C7MDP6_GRIFR</name>
<dbReference type="OrthoDB" id="3222453at2759"/>
<evidence type="ECO:0000256" key="1">
    <source>
        <dbReference type="SAM" id="MobiDB-lite"/>
    </source>
</evidence>
<accession>A0A1C7MDP6</accession>
<gene>
    <name evidence="2" type="ORF">A0H81_06652</name>
</gene>
<organism evidence="2 3">
    <name type="scientific">Grifola frondosa</name>
    <name type="common">Maitake</name>
    <name type="synonym">Polyporus frondosus</name>
    <dbReference type="NCBI Taxonomy" id="5627"/>
    <lineage>
        <taxon>Eukaryota</taxon>
        <taxon>Fungi</taxon>
        <taxon>Dikarya</taxon>
        <taxon>Basidiomycota</taxon>
        <taxon>Agaricomycotina</taxon>
        <taxon>Agaricomycetes</taxon>
        <taxon>Polyporales</taxon>
        <taxon>Grifolaceae</taxon>
        <taxon>Grifola</taxon>
    </lineage>
</organism>
<comment type="caution">
    <text evidence="2">The sequence shown here is derived from an EMBL/GenBank/DDBJ whole genome shotgun (WGS) entry which is preliminary data.</text>
</comment>
<dbReference type="STRING" id="5627.A0A1C7MDP6"/>
<evidence type="ECO:0000313" key="3">
    <source>
        <dbReference type="Proteomes" id="UP000092993"/>
    </source>
</evidence>